<dbReference type="SUPFAM" id="SSF51230">
    <property type="entry name" value="Single hybrid motif"/>
    <property type="match status" value="1"/>
</dbReference>
<reference evidence="4 5" key="1">
    <citation type="submission" date="2014-08" db="EMBL/GenBank/DDBJ databases">
        <title>Porphyromonas gingivicanis strain:COT-022_OH1391 Genome sequencing.</title>
        <authorList>
            <person name="Wallis C."/>
            <person name="Deusch O."/>
            <person name="O'Flynn C."/>
            <person name="Davis I."/>
            <person name="Jospin G."/>
            <person name="Darling A.E."/>
            <person name="Coil D.A."/>
            <person name="Alexiev A."/>
            <person name="Horsfall A."/>
            <person name="Kirkwood N."/>
            <person name="Harris S."/>
            <person name="Eisen J.A."/>
        </authorList>
    </citation>
    <scope>NUCLEOTIDE SEQUENCE [LARGE SCALE GENOMIC DNA]</scope>
    <source>
        <strain evidence="5">COT-022 OH1391</strain>
    </source>
</reference>
<dbReference type="InterPro" id="IPR000089">
    <property type="entry name" value="Biotin_lipoyl"/>
</dbReference>
<accession>A0A0A2G6Z4</accession>
<comment type="caution">
    <text evidence="4">The sequence shown here is derived from an EMBL/GenBank/DDBJ whole genome shotgun (WGS) entry which is preliminary data.</text>
</comment>
<dbReference type="CDD" id="cd06850">
    <property type="entry name" value="biotinyl_domain"/>
    <property type="match status" value="1"/>
</dbReference>
<evidence type="ECO:0000313" key="5">
    <source>
        <dbReference type="Proteomes" id="UP000030134"/>
    </source>
</evidence>
<evidence type="ECO:0000313" key="4">
    <source>
        <dbReference type="EMBL" id="KGN99011.1"/>
    </source>
</evidence>
<gene>
    <name evidence="4" type="ORF">HQ36_00560</name>
</gene>
<sequence>MKEYKYKINGNDYAVKINKIENNEAEVEVNGKSYSVELVREEKQAPKPVVRRVQPTPSVSSAPKPAVASGAKGGIKSPLPGVILELSVAVGDEVKRGQRVAILEAMKMENNINSDRDGKVLEIKVQKGDSILEGTDILIIG</sequence>
<dbReference type="InterPro" id="IPR050709">
    <property type="entry name" value="Biotin_Carboxyl_Carrier/Decarb"/>
</dbReference>
<dbReference type="AlphaFoldDB" id="A0A0A2G6Z4"/>
<dbReference type="InterPro" id="IPR001882">
    <property type="entry name" value="Biotin_BS"/>
</dbReference>
<evidence type="ECO:0000256" key="2">
    <source>
        <dbReference type="SAM" id="MobiDB-lite"/>
    </source>
</evidence>
<proteinExistence type="predicted"/>
<dbReference type="FunFam" id="2.40.50.100:FF:000003">
    <property type="entry name" value="Acetyl-CoA carboxylase biotin carboxyl carrier protein"/>
    <property type="match status" value="1"/>
</dbReference>
<feature type="region of interest" description="Disordered" evidence="2">
    <location>
        <begin position="45"/>
        <end position="72"/>
    </location>
</feature>
<protein>
    <submittedName>
        <fullName evidence="4">Biofilm PGA synthesis protein PgaD</fullName>
    </submittedName>
</protein>
<dbReference type="RefSeq" id="WP_036882640.1">
    <property type="nucleotide sequence ID" value="NZ_JQZW01000002.1"/>
</dbReference>
<dbReference type="Pfam" id="PF00364">
    <property type="entry name" value="Biotin_lipoyl"/>
    <property type="match status" value="1"/>
</dbReference>
<keyword evidence="1" id="KW-0092">Biotin</keyword>
<evidence type="ECO:0000259" key="3">
    <source>
        <dbReference type="PROSITE" id="PS50968"/>
    </source>
</evidence>
<dbReference type="Proteomes" id="UP000030134">
    <property type="component" value="Unassembled WGS sequence"/>
</dbReference>
<dbReference type="Gene3D" id="2.40.50.100">
    <property type="match status" value="1"/>
</dbReference>
<dbReference type="PROSITE" id="PS50968">
    <property type="entry name" value="BIOTINYL_LIPOYL"/>
    <property type="match status" value="1"/>
</dbReference>
<dbReference type="EMBL" id="JQZW01000002">
    <property type="protein sequence ID" value="KGN99011.1"/>
    <property type="molecule type" value="Genomic_DNA"/>
</dbReference>
<keyword evidence="5" id="KW-1185">Reference proteome</keyword>
<name>A0A0A2G6Z4_9PORP</name>
<dbReference type="PANTHER" id="PTHR45266">
    <property type="entry name" value="OXALOACETATE DECARBOXYLASE ALPHA CHAIN"/>
    <property type="match status" value="1"/>
</dbReference>
<dbReference type="InterPro" id="IPR011053">
    <property type="entry name" value="Single_hybrid_motif"/>
</dbReference>
<feature type="domain" description="Lipoyl-binding" evidence="3">
    <location>
        <begin position="66"/>
        <end position="141"/>
    </location>
</feature>
<organism evidence="4 5">
    <name type="scientific">Porphyromonas gingivicanis</name>
    <dbReference type="NCBI Taxonomy" id="266762"/>
    <lineage>
        <taxon>Bacteria</taxon>
        <taxon>Pseudomonadati</taxon>
        <taxon>Bacteroidota</taxon>
        <taxon>Bacteroidia</taxon>
        <taxon>Bacteroidales</taxon>
        <taxon>Porphyromonadaceae</taxon>
        <taxon>Porphyromonas</taxon>
    </lineage>
</organism>
<dbReference type="STRING" id="266762.HQ36_00560"/>
<dbReference type="OrthoDB" id="9812676at2"/>
<evidence type="ECO:0000256" key="1">
    <source>
        <dbReference type="ARBA" id="ARBA00023267"/>
    </source>
</evidence>
<feature type="compositionally biased region" description="Low complexity" evidence="2">
    <location>
        <begin position="57"/>
        <end position="70"/>
    </location>
</feature>
<dbReference type="eggNOG" id="COG4770">
    <property type="taxonomic scope" value="Bacteria"/>
</dbReference>
<dbReference type="PANTHER" id="PTHR45266:SF3">
    <property type="entry name" value="OXALOACETATE DECARBOXYLASE ALPHA CHAIN"/>
    <property type="match status" value="1"/>
</dbReference>
<dbReference type="PROSITE" id="PS00188">
    <property type="entry name" value="BIOTIN"/>
    <property type="match status" value="1"/>
</dbReference>